<evidence type="ECO:0000256" key="1">
    <source>
        <dbReference type="ARBA" id="ARBA00006754"/>
    </source>
</evidence>
<dbReference type="InterPro" id="IPR041522">
    <property type="entry name" value="CdaR_GGDEF"/>
</dbReference>
<evidence type="ECO:0000259" key="4">
    <source>
        <dbReference type="Pfam" id="PF17853"/>
    </source>
</evidence>
<evidence type="ECO:0000313" key="6">
    <source>
        <dbReference type="Proteomes" id="UP000321490"/>
    </source>
</evidence>
<proteinExistence type="inferred from homology"/>
<feature type="domain" description="CdaR GGDEF-like" evidence="4">
    <location>
        <begin position="373"/>
        <end position="503"/>
    </location>
</feature>
<evidence type="ECO:0000259" key="3">
    <source>
        <dbReference type="Pfam" id="PF13556"/>
    </source>
</evidence>
<accession>A0A562IPM4</accession>
<gene>
    <name evidence="5" type="ORF">JD78_01060</name>
</gene>
<dbReference type="PANTHER" id="PTHR33744:SF1">
    <property type="entry name" value="DNA-BINDING TRANSCRIPTIONAL ACTIVATOR ADER"/>
    <property type="match status" value="1"/>
</dbReference>
<reference evidence="5 6" key="1">
    <citation type="submission" date="2019-07" db="EMBL/GenBank/DDBJ databases">
        <title>R&amp;d 2014.</title>
        <authorList>
            <person name="Klenk H.-P."/>
        </authorList>
    </citation>
    <scope>NUCLEOTIDE SEQUENCE [LARGE SCALE GENOMIC DNA]</scope>
    <source>
        <strain evidence="5 6">DSM 45764</strain>
    </source>
</reference>
<dbReference type="Gene3D" id="1.10.10.2840">
    <property type="entry name" value="PucR C-terminal helix-turn-helix domain"/>
    <property type="match status" value="1"/>
</dbReference>
<keyword evidence="6" id="KW-1185">Reference proteome</keyword>
<comment type="caution">
    <text evidence="5">The sequence shown here is derived from an EMBL/GenBank/DDBJ whole genome shotgun (WGS) entry which is preliminary data.</text>
</comment>
<dbReference type="Proteomes" id="UP000321490">
    <property type="component" value="Unassembled WGS sequence"/>
</dbReference>
<sequence length="646" mass="68104">MTYAAHSERAATFSAVPASIEPVLSQLPPSDRTALQDSMGLTVDQLLQLPGLAGTVVVGGATGTRRIVRHVEVRDPGDLESAAGPDVLVVLSARLPQVDAAQCRALIEGLHRGGSGALAFRSEGGPGSPQGELPAELLAEADRRGFPVVALPEPTRRDEVVAEVLGAIIDKQTQALSLANRMHNQFIDVALSGGGLAEVTVQVSTFLAGAAVLGLGPDREVATSAGPPEEVAEIRDWLWLLDAAADDAFADLTPSRRLSGNRADQGAVTPADVFADADMSPADGILLVPGHHELPGGVGEYAVAPIMAGEQRHGWLVAVNRHGPMLLGAGAVLEQAAVIAALSEIRSQAVHSVELRFQGDLVRRLVGGSFGHTERALAYTRSFGWRLDGPVIVLVTATETVADAGADPTRALDVLDRLADGWRAAIDSEVAGAAVAGLATEIVTVLPLDGRTPEELSALVTAVTARVNARLRRVGRLLGTGIGRPAESLSALGEAYQQSQRALVVGQEIHGGNAVTHFDQLGVFRLLSLIPDSNELRSYVDEVLGPLADSADVDSSDLRDTLRVLLETNLNVAESARRLHFHYNTMRYRIGKLERLLGPFTTDPTLRLNLLLALHAARIRGLDQPHRPPMEGLAAAVLDDGLDLLA</sequence>
<dbReference type="Pfam" id="PF07905">
    <property type="entry name" value="PucR"/>
    <property type="match status" value="1"/>
</dbReference>
<dbReference type="Pfam" id="PF17853">
    <property type="entry name" value="GGDEF_2"/>
    <property type="match status" value="1"/>
</dbReference>
<dbReference type="RefSeq" id="WP_153360768.1">
    <property type="nucleotide sequence ID" value="NZ_JABGDC010000094.1"/>
</dbReference>
<dbReference type="InterPro" id="IPR025736">
    <property type="entry name" value="PucR_C-HTH_dom"/>
</dbReference>
<feature type="domain" description="Purine catabolism PurC-like" evidence="2">
    <location>
        <begin position="45"/>
        <end position="168"/>
    </location>
</feature>
<comment type="similarity">
    <text evidence="1">Belongs to the CdaR family.</text>
</comment>
<dbReference type="Pfam" id="PF13556">
    <property type="entry name" value="HTH_30"/>
    <property type="match status" value="1"/>
</dbReference>
<dbReference type="InterPro" id="IPR051448">
    <property type="entry name" value="CdaR-like_regulators"/>
</dbReference>
<organism evidence="5 6">
    <name type="scientific">Modestobacter roseus</name>
    <dbReference type="NCBI Taxonomy" id="1181884"/>
    <lineage>
        <taxon>Bacteria</taxon>
        <taxon>Bacillati</taxon>
        <taxon>Actinomycetota</taxon>
        <taxon>Actinomycetes</taxon>
        <taxon>Geodermatophilales</taxon>
        <taxon>Geodermatophilaceae</taxon>
        <taxon>Modestobacter</taxon>
    </lineage>
</organism>
<dbReference type="PANTHER" id="PTHR33744">
    <property type="entry name" value="CARBOHYDRATE DIACID REGULATOR"/>
    <property type="match status" value="1"/>
</dbReference>
<name>A0A562IPM4_9ACTN</name>
<dbReference type="AlphaFoldDB" id="A0A562IPM4"/>
<evidence type="ECO:0000259" key="2">
    <source>
        <dbReference type="Pfam" id="PF07905"/>
    </source>
</evidence>
<dbReference type="OrthoDB" id="3246591at2"/>
<dbReference type="InterPro" id="IPR012914">
    <property type="entry name" value="PucR_dom"/>
</dbReference>
<dbReference type="InterPro" id="IPR042070">
    <property type="entry name" value="PucR_C-HTH_sf"/>
</dbReference>
<protein>
    <submittedName>
        <fullName evidence="5">Purine catabolism regulator</fullName>
    </submittedName>
</protein>
<evidence type="ECO:0000313" key="5">
    <source>
        <dbReference type="EMBL" id="TWH72544.1"/>
    </source>
</evidence>
<feature type="domain" description="PucR C-terminal helix-turn-helix" evidence="3">
    <location>
        <begin position="558"/>
        <end position="616"/>
    </location>
</feature>
<dbReference type="EMBL" id="VLKF01000001">
    <property type="protein sequence ID" value="TWH72544.1"/>
    <property type="molecule type" value="Genomic_DNA"/>
</dbReference>